<evidence type="ECO:0000256" key="1">
    <source>
        <dbReference type="ARBA" id="ARBA00010577"/>
    </source>
</evidence>
<keyword evidence="2" id="KW-1005">Bacterial flagellum biogenesis</keyword>
<protein>
    <submittedName>
        <fullName evidence="3">Flagellar basal body rod modification protein</fullName>
    </submittedName>
</protein>
<gene>
    <name evidence="3" type="primary">flgD</name>
    <name evidence="3" type="ordered locus">BATR1942_05935</name>
</gene>
<dbReference type="InterPro" id="IPR005648">
    <property type="entry name" value="FlgD"/>
</dbReference>
<dbReference type="Pfam" id="PF03963">
    <property type="entry name" value="FlgD"/>
    <property type="match status" value="1"/>
</dbReference>
<dbReference type="Proteomes" id="UP000006867">
    <property type="component" value="Chromosome"/>
</dbReference>
<dbReference type="RefSeq" id="WP_003328939.1">
    <property type="nucleotide sequence ID" value="NC_014639.1"/>
</dbReference>
<evidence type="ECO:0000256" key="2">
    <source>
        <dbReference type="ARBA" id="ARBA00022795"/>
    </source>
</evidence>
<dbReference type="GeneID" id="92916866"/>
<keyword evidence="4" id="KW-1185">Reference proteome</keyword>
<keyword evidence="3" id="KW-0282">Flagellum</keyword>
<name>A0ABM5LW90_BACA1</name>
<sequence length="142" mass="16024">MTTIDSDYLLSNINKKSSSSTNNTSLGKDEFLKILMKQVQNQDPLNPVDDKEFISQMATFSSLEQMMNLNTTMTKFVDYQDPFTTYVNWIGKDVSWSEGQDGKEQTGKVSSVKHSKGEYFLVLEDGKEISPWNVTSVGQTSK</sequence>
<keyword evidence="3" id="KW-0966">Cell projection</keyword>
<organism evidence="3 4">
    <name type="scientific">Bacillus atrophaeus (strain 1942)</name>
    <dbReference type="NCBI Taxonomy" id="720555"/>
    <lineage>
        <taxon>Bacteria</taxon>
        <taxon>Bacillati</taxon>
        <taxon>Bacillota</taxon>
        <taxon>Bacilli</taxon>
        <taxon>Bacillales</taxon>
        <taxon>Bacillaceae</taxon>
        <taxon>Bacillus</taxon>
    </lineage>
</organism>
<evidence type="ECO:0000313" key="3">
    <source>
        <dbReference type="EMBL" id="ADP32141.1"/>
    </source>
</evidence>
<accession>A0ABM5LW90</accession>
<comment type="similarity">
    <text evidence="1">Belongs to the FlgD family.</text>
</comment>
<reference evidence="3 4" key="1">
    <citation type="journal article" date="2011" name="Front. Microbiol.">
        <title>Genomic signatures of strain selection and enhancement in Bacillus atrophaeus var. globigii, a historical biowarfare simulant.</title>
        <authorList>
            <person name="Gibbons H.S."/>
            <person name="Broomall S.M."/>
            <person name="McNew L.A."/>
            <person name="Daligault H."/>
            <person name="Chapman C."/>
            <person name="Bruce D."/>
            <person name="Karavis M."/>
            <person name="Krepps M."/>
            <person name="McGregor P.A."/>
            <person name="Hong C."/>
            <person name="Park K.H."/>
            <person name="Akmal A."/>
            <person name="Feldman A."/>
            <person name="Lin J.S."/>
            <person name="Chang W.E."/>
            <person name="Higgs B.W."/>
            <person name="Demirev P."/>
            <person name="Lindquist J."/>
            <person name="Liem A."/>
            <person name="Fochler E."/>
            <person name="Read T.D."/>
            <person name="Tapia R."/>
            <person name="Johnson S."/>
            <person name="Bishop-Lilly K.A."/>
            <person name="Detter C."/>
            <person name="Han C."/>
            <person name="Sozhamannan S."/>
            <person name="Rosenzweig C.N."/>
            <person name="Skowronski E.W."/>
        </authorList>
    </citation>
    <scope>NUCLEOTIDE SEQUENCE [LARGE SCALE GENOMIC DNA]</scope>
    <source>
        <strain evidence="3 4">1942</strain>
    </source>
</reference>
<evidence type="ECO:0000313" key="4">
    <source>
        <dbReference type="Proteomes" id="UP000006867"/>
    </source>
</evidence>
<proteinExistence type="inferred from homology"/>
<keyword evidence="3" id="KW-0969">Cilium</keyword>
<dbReference type="NCBIfam" id="NF007197">
    <property type="entry name" value="PRK09618.1"/>
    <property type="match status" value="1"/>
</dbReference>
<dbReference type="EMBL" id="CP002207">
    <property type="protein sequence ID" value="ADP32141.1"/>
    <property type="molecule type" value="Genomic_DNA"/>
</dbReference>